<evidence type="ECO:0000256" key="3">
    <source>
        <dbReference type="SAM" id="MobiDB-lite"/>
    </source>
</evidence>
<feature type="non-terminal residue" evidence="5">
    <location>
        <position position="1"/>
    </location>
</feature>
<keyword evidence="1" id="KW-0547">Nucleotide-binding</keyword>
<keyword evidence="2" id="KW-0067">ATP-binding</keyword>
<dbReference type="AlphaFoldDB" id="A0A9N9IKW2"/>
<dbReference type="InterPro" id="IPR001245">
    <property type="entry name" value="Ser-Thr/Tyr_kinase_cat_dom"/>
</dbReference>
<evidence type="ECO:0000256" key="1">
    <source>
        <dbReference type="ARBA" id="ARBA00022741"/>
    </source>
</evidence>
<keyword evidence="6" id="KW-1185">Reference proteome</keyword>
<dbReference type="SUPFAM" id="SSF56112">
    <property type="entry name" value="Protein kinase-like (PK-like)"/>
    <property type="match status" value="1"/>
</dbReference>
<comment type="caution">
    <text evidence="5">The sequence shown here is derived from an EMBL/GenBank/DDBJ whole genome shotgun (WGS) entry which is preliminary data.</text>
</comment>
<sequence>CTGFIEQVIKILEEVGTLSENNRDQLIETKEYNDCSTLIFEIEYYFKKLDQVNSNQFVVKESLKKFVLNLEIVVNAIQRASEHLKPKKVSKWSPSIVSKIKTIGKLMVMKKESDRIKDDSDFAPLMHEEEHVIQQGLNIPTSEVEDPSNIPTSVEDPLNVPTSVEDPIEVPVIVEDPLKVPTSEKEDPIEPIIQREVIFTESLIREDESPNEPIIQQDIIMPTGFIKQELIISTGLNRGGNNEGMFFNNKVSEKCIGIIPRDDIKFTKFQNEMSYLMKLSCGCNNILSVKGFTERSIMDNPSILIYIVNYLISSLFLKLTYRNKYATMLVTEWAEFNLPDYLEKNDLDWSAKLSIARGIANALNHIHNLNLLHYNVKSDSVLLDHNLEPKLHKFGMDAKDCVFLKSARSLKSSNWSAPEVKRGGKYTSASEVYSFGVILWEIATQECLSGNKSIDKRDIDDAPTNYLTLMKSALDQEPQNRPTMQEMFDSLSQFESFYSARQQKQQNLSIRNIINILHTNSVVSSSSEDHLTIVTSRANSPAPSISDHEYMFFTNNVNTTSKVENSTDIDEFTVSESTSSIEKSSTVNVNDTSNLEKSSIFTNHVVESPISTKNVDCNSDNENSSTFTHTNDVDYHSDTEISTFTNDVDYHSDTESSTIFTKDVEINAENSLTSTNDVDYHSDTESSTIFIKDVETNAEKSTTFTNDVDYHSDTENSTTITNNVETNAENSPTFTNNVDHNSNIEILQTLTNDIKSTSNIEKSSSTIIHH</sequence>
<dbReference type="Pfam" id="PF07714">
    <property type="entry name" value="PK_Tyr_Ser-Thr"/>
    <property type="match status" value="1"/>
</dbReference>
<dbReference type="GO" id="GO:0005524">
    <property type="term" value="F:ATP binding"/>
    <property type="evidence" value="ECO:0007669"/>
    <property type="project" value="UniProtKB-KW"/>
</dbReference>
<dbReference type="InterPro" id="IPR011009">
    <property type="entry name" value="Kinase-like_dom_sf"/>
</dbReference>
<feature type="non-terminal residue" evidence="5">
    <location>
        <position position="770"/>
    </location>
</feature>
<dbReference type="GO" id="GO:0004672">
    <property type="term" value="F:protein kinase activity"/>
    <property type="evidence" value="ECO:0007669"/>
    <property type="project" value="InterPro"/>
</dbReference>
<dbReference type="PROSITE" id="PS50011">
    <property type="entry name" value="PROTEIN_KINASE_DOM"/>
    <property type="match status" value="1"/>
</dbReference>
<gene>
    <name evidence="5" type="ORF">FCALED_LOCUS15547</name>
</gene>
<proteinExistence type="predicted"/>
<evidence type="ECO:0000313" key="5">
    <source>
        <dbReference type="EMBL" id="CAG8739924.1"/>
    </source>
</evidence>
<dbReference type="PANTHER" id="PTHR44329:SF298">
    <property type="entry name" value="MIXED LINEAGE KINASE DOMAIN-LIKE PROTEIN"/>
    <property type="match status" value="1"/>
</dbReference>
<dbReference type="Gene3D" id="1.10.510.10">
    <property type="entry name" value="Transferase(Phosphotransferase) domain 1"/>
    <property type="match status" value="1"/>
</dbReference>
<dbReference type="OrthoDB" id="28230at2759"/>
<evidence type="ECO:0000313" key="6">
    <source>
        <dbReference type="Proteomes" id="UP000789570"/>
    </source>
</evidence>
<organism evidence="5 6">
    <name type="scientific">Funneliformis caledonium</name>
    <dbReference type="NCBI Taxonomy" id="1117310"/>
    <lineage>
        <taxon>Eukaryota</taxon>
        <taxon>Fungi</taxon>
        <taxon>Fungi incertae sedis</taxon>
        <taxon>Mucoromycota</taxon>
        <taxon>Glomeromycotina</taxon>
        <taxon>Glomeromycetes</taxon>
        <taxon>Glomerales</taxon>
        <taxon>Glomeraceae</taxon>
        <taxon>Funneliformis</taxon>
    </lineage>
</organism>
<dbReference type="Proteomes" id="UP000789570">
    <property type="component" value="Unassembled WGS sequence"/>
</dbReference>
<reference evidence="5" key="1">
    <citation type="submission" date="2021-06" db="EMBL/GenBank/DDBJ databases">
        <authorList>
            <person name="Kallberg Y."/>
            <person name="Tangrot J."/>
            <person name="Rosling A."/>
        </authorList>
    </citation>
    <scope>NUCLEOTIDE SEQUENCE</scope>
    <source>
        <strain evidence="5">UK204</strain>
    </source>
</reference>
<evidence type="ECO:0000256" key="2">
    <source>
        <dbReference type="ARBA" id="ARBA00022840"/>
    </source>
</evidence>
<name>A0A9N9IKW2_9GLOM</name>
<feature type="region of interest" description="Disordered" evidence="3">
    <location>
        <begin position="141"/>
        <end position="161"/>
    </location>
</feature>
<protein>
    <submittedName>
        <fullName evidence="5">17262_t:CDS:1</fullName>
    </submittedName>
</protein>
<dbReference type="EMBL" id="CAJVPQ010014571">
    <property type="protein sequence ID" value="CAG8739924.1"/>
    <property type="molecule type" value="Genomic_DNA"/>
</dbReference>
<dbReference type="PANTHER" id="PTHR44329">
    <property type="entry name" value="SERINE/THREONINE-PROTEIN KINASE TNNI3K-RELATED"/>
    <property type="match status" value="1"/>
</dbReference>
<dbReference type="InterPro" id="IPR051681">
    <property type="entry name" value="Ser/Thr_Kinases-Pseudokinases"/>
</dbReference>
<dbReference type="InterPro" id="IPR000719">
    <property type="entry name" value="Prot_kinase_dom"/>
</dbReference>
<dbReference type="GO" id="GO:0097527">
    <property type="term" value="P:necroptotic signaling pathway"/>
    <property type="evidence" value="ECO:0007669"/>
    <property type="project" value="TreeGrafter"/>
</dbReference>
<evidence type="ECO:0000259" key="4">
    <source>
        <dbReference type="PROSITE" id="PS50011"/>
    </source>
</evidence>
<feature type="domain" description="Protein kinase" evidence="4">
    <location>
        <begin position="230"/>
        <end position="498"/>
    </location>
</feature>
<accession>A0A9N9IKW2</accession>